<dbReference type="PANTHER" id="PTHR43539:SF78">
    <property type="entry name" value="FLAVIN-CONTAINING MONOOXYGENASE"/>
    <property type="match status" value="1"/>
</dbReference>
<dbReference type="NCBIfam" id="TIGR04046">
    <property type="entry name" value="MSMEG_0569_nitr"/>
    <property type="match status" value="1"/>
</dbReference>
<dbReference type="Gene3D" id="3.50.50.60">
    <property type="entry name" value="FAD/NAD(P)-binding domain"/>
    <property type="match status" value="2"/>
</dbReference>
<proteinExistence type="predicted"/>
<evidence type="ECO:0000313" key="3">
    <source>
        <dbReference type="Proteomes" id="UP001595696"/>
    </source>
</evidence>
<accession>A0ABV8DU28</accession>
<dbReference type="RefSeq" id="WP_378613291.1">
    <property type="nucleotide sequence ID" value="NZ_JBHSAX010000014.1"/>
</dbReference>
<dbReference type="InterPro" id="IPR050982">
    <property type="entry name" value="Auxin_biosynth/cation_transpt"/>
</dbReference>
<comment type="caution">
    <text evidence="2">The sequence shown here is derived from an EMBL/GenBank/DDBJ whole genome shotgun (WGS) entry which is preliminary data.</text>
</comment>
<sequence>MSEQLAPTLCPPRVRHHDVIVVGAGQAGLAVSWHLTRRGIDHLLLERDTTAHEWRDGRWDNFTLVTPNWQCVLPGYAYDGPDPDGFMARDEVYRFVRGYADSFGAPVLEHAGVRAVTRAPRGGYDLETAAGSFHANQVVVATGGYHVPTVPRFAERLPASITQLHSAGYRSPAALPAGAVLVVGTGQSGAQIAEDLHLAGREVHLAVGNAPRVARFYRGRDCVAWLHDMGHYDVPIEDQPGGIGKRENTNHYVTGRDGGRDIDLRRFALEGMALYGRMTGLDPDGTARFDTSLERSLDAADAVADGIKNAIDGYIARAGIDAPMEPRYTPVWRPEHERTALDLRAAGISAVVWSVGFRTDYRWLRAGVFDGEGHPCHNRGVTTSPGLYFVGLPWLHTWGSGRFAAIARDAEYLAERIAAAATATVAA</sequence>
<dbReference type="Proteomes" id="UP001595696">
    <property type="component" value="Unassembled WGS sequence"/>
</dbReference>
<organism evidence="2 3">
    <name type="scientific">Nocardia jiangsuensis</name>
    <dbReference type="NCBI Taxonomy" id="1691563"/>
    <lineage>
        <taxon>Bacteria</taxon>
        <taxon>Bacillati</taxon>
        <taxon>Actinomycetota</taxon>
        <taxon>Actinomycetes</taxon>
        <taxon>Mycobacteriales</taxon>
        <taxon>Nocardiaceae</taxon>
        <taxon>Nocardia</taxon>
    </lineage>
</organism>
<reference evidence="3" key="1">
    <citation type="journal article" date="2019" name="Int. J. Syst. Evol. Microbiol.">
        <title>The Global Catalogue of Microorganisms (GCM) 10K type strain sequencing project: providing services to taxonomists for standard genome sequencing and annotation.</title>
        <authorList>
            <consortium name="The Broad Institute Genomics Platform"/>
            <consortium name="The Broad Institute Genome Sequencing Center for Infectious Disease"/>
            <person name="Wu L."/>
            <person name="Ma J."/>
        </authorList>
    </citation>
    <scope>NUCLEOTIDE SEQUENCE [LARGE SCALE GENOMIC DNA]</scope>
    <source>
        <strain evidence="3">CGMCC 4.7330</strain>
    </source>
</reference>
<dbReference type="PRINTS" id="PR00411">
    <property type="entry name" value="PNDRDTASEI"/>
</dbReference>
<keyword evidence="1" id="KW-0560">Oxidoreductase</keyword>
<evidence type="ECO:0000256" key="1">
    <source>
        <dbReference type="ARBA" id="ARBA00023002"/>
    </source>
</evidence>
<dbReference type="SUPFAM" id="SSF51905">
    <property type="entry name" value="FAD/NAD(P)-binding domain"/>
    <property type="match status" value="2"/>
</dbReference>
<dbReference type="Pfam" id="PF13738">
    <property type="entry name" value="Pyr_redox_3"/>
    <property type="match status" value="1"/>
</dbReference>
<dbReference type="PANTHER" id="PTHR43539">
    <property type="entry name" value="FLAVIN-BINDING MONOOXYGENASE-LIKE PROTEIN (AFU_ORTHOLOGUE AFUA_4G09220)"/>
    <property type="match status" value="1"/>
</dbReference>
<dbReference type="EMBL" id="JBHSAX010000014">
    <property type="protein sequence ID" value="MFC3963541.1"/>
    <property type="molecule type" value="Genomic_DNA"/>
</dbReference>
<keyword evidence="3" id="KW-1185">Reference proteome</keyword>
<name>A0ABV8DU28_9NOCA</name>
<dbReference type="InterPro" id="IPR036188">
    <property type="entry name" value="FAD/NAD-bd_sf"/>
</dbReference>
<gene>
    <name evidence="2" type="ORF">ACFO0B_16240</name>
</gene>
<evidence type="ECO:0000313" key="2">
    <source>
        <dbReference type="EMBL" id="MFC3963541.1"/>
    </source>
</evidence>
<protein>
    <submittedName>
        <fullName evidence="2">MSMEG_0569 family flavin-dependent oxidoreductase</fullName>
    </submittedName>
</protein>
<dbReference type="InterPro" id="IPR024000">
    <property type="entry name" value="CHP04046_FMN-dependent"/>
</dbReference>